<keyword evidence="7" id="KW-0067">ATP-binding</keyword>
<evidence type="ECO:0000256" key="6">
    <source>
        <dbReference type="ARBA" id="ARBA00022741"/>
    </source>
</evidence>
<feature type="coiled-coil region" evidence="10">
    <location>
        <begin position="377"/>
        <end position="434"/>
    </location>
</feature>
<comment type="similarity">
    <text evidence="3">Belongs to the SMC family. SMC5 subfamily.</text>
</comment>
<organism evidence="13 14">
    <name type="scientific">Pseudopithomyces chartarum</name>
    <dbReference type="NCBI Taxonomy" id="1892770"/>
    <lineage>
        <taxon>Eukaryota</taxon>
        <taxon>Fungi</taxon>
        <taxon>Dikarya</taxon>
        <taxon>Ascomycota</taxon>
        <taxon>Pezizomycotina</taxon>
        <taxon>Dothideomycetes</taxon>
        <taxon>Pleosporomycetidae</taxon>
        <taxon>Pleosporales</taxon>
        <taxon>Massarineae</taxon>
        <taxon>Didymosphaeriaceae</taxon>
        <taxon>Pseudopithomyces</taxon>
    </lineage>
</organism>
<protein>
    <recommendedName>
        <fullName evidence="4">Structural maintenance of chromosomes protein 5</fullName>
    </recommendedName>
</protein>
<proteinExistence type="inferred from homology"/>
<feature type="compositionally biased region" description="Basic residues" evidence="11">
    <location>
        <begin position="1"/>
        <end position="11"/>
    </location>
</feature>
<evidence type="ECO:0000256" key="4">
    <source>
        <dbReference type="ARBA" id="ARBA00018687"/>
    </source>
</evidence>
<dbReference type="FunFam" id="3.40.50.300:FF:001301">
    <property type="entry name" value="Structural maintenance of chromosomes 5"/>
    <property type="match status" value="1"/>
</dbReference>
<evidence type="ECO:0000313" key="14">
    <source>
        <dbReference type="Proteomes" id="UP001280581"/>
    </source>
</evidence>
<keyword evidence="6" id="KW-0547">Nucleotide-binding</keyword>
<feature type="domain" description="RecF/RecN/SMC N-terminal" evidence="12">
    <location>
        <begin position="61"/>
        <end position="1069"/>
    </location>
</feature>
<feature type="coiled-coil region" evidence="10">
    <location>
        <begin position="811"/>
        <end position="873"/>
    </location>
</feature>
<keyword evidence="5" id="KW-0158">Chromosome</keyword>
<evidence type="ECO:0000256" key="9">
    <source>
        <dbReference type="ARBA" id="ARBA00023242"/>
    </source>
</evidence>
<dbReference type="PANTHER" id="PTHR45916">
    <property type="entry name" value="STRUCTURAL MAINTENANCE OF CHROMOSOMES PROTEIN 5"/>
    <property type="match status" value="1"/>
</dbReference>
<evidence type="ECO:0000256" key="11">
    <source>
        <dbReference type="SAM" id="MobiDB-lite"/>
    </source>
</evidence>
<dbReference type="PANTHER" id="PTHR45916:SF1">
    <property type="entry name" value="STRUCTURAL MAINTENANCE OF CHROMOSOMES PROTEIN 5"/>
    <property type="match status" value="1"/>
</dbReference>
<reference evidence="13 14" key="1">
    <citation type="submission" date="2021-02" db="EMBL/GenBank/DDBJ databases">
        <title>Genome assembly of Pseudopithomyces chartarum.</title>
        <authorList>
            <person name="Jauregui R."/>
            <person name="Singh J."/>
            <person name="Voisey C."/>
        </authorList>
    </citation>
    <scope>NUCLEOTIDE SEQUENCE [LARGE SCALE GENOMIC DNA]</scope>
    <source>
        <strain evidence="13 14">AGR01</strain>
    </source>
</reference>
<accession>A0AAN6M672</accession>
<evidence type="ECO:0000256" key="1">
    <source>
        <dbReference type="ARBA" id="ARBA00004123"/>
    </source>
</evidence>
<feature type="region of interest" description="Disordered" evidence="11">
    <location>
        <begin position="1"/>
        <end position="55"/>
    </location>
</feature>
<evidence type="ECO:0000256" key="3">
    <source>
        <dbReference type="ARBA" id="ARBA00010171"/>
    </source>
</evidence>
<sequence length="1119" mass="127566">MPGVLRARKRPSVAVDEDEERPRVSSASKRVRHIPNAFDDASSSSQGNDEDGPAVYQPGSIVRVKLINFVTYTFAEFHLGPSLNMIIGPNGTGKSTLVCAICLGLGWGTQHLGRAKDVGEFVKHGSAEAEIEIELAASDMHPSNPIIRRRIQKSGSKSAFYIDGQPKSQKDVKALAESFSIQINNLCQFLPQDRVVEFAKMDAVETLGVTLRAAASSQMVQWHEDLKHLRSEEKETEVRQQNEQNHLKTLQAKQTVERAEVDRYNQRQDLVAKKRALENYRPIITAKTLKRRYDDLKDGIRSKKVELQQYEADTEPARLAEEDMKAYRDDIQRCANNRKGRFEAKKRVVAELSRDIDNNQKSFGKDLLEIDTIKQSEKTRKSDVRRLENEIINLEHELENENVDFDQASFTARLAELRTKKSKADREKSAFLNELNMIRAATHRQSEALQAKVNEKEHLNSRTGRQESLLSKLSQDTSRGWVWLKENMHTLSLKDKVYGPPIIECSVPDPKYADAVEALLGSTEFMAITCTNSADAQVIQNKLVGKTEAGGLGLQHIAIRTIPNPLSAYKSLVISEELSNVGFQGVLSDFIEGPSAVLAMLCDMAKIHRTAFAPRDLNTEQYAALQQYNSKQEFQAQVRKWVAGRVVYTSQGRAEYGLDSTNSRQIKKAQWFTGQPVATAELLQVEEAITTLKREIAEQKSSHDEKKKEYERANQEQINVENERAAVQAEHDEIKKAYATWQRLPHRIATKQKDLDDIKQSIRESAGRIKALRASHERAALSLAKKILSYANEVTQLRSLHESFLEAEIRLIEADSELEGFRNDNRELIETIEQRKREIQELEAEKQTKRVEIQRLHAEVREAQKTATEVDRAIHEEFQNADIEELDNEIFAVDSRLNLMENGNPDSIRAFEARKREIEKIERTLRESQDKLEQNRLQITSIREQWEPELDRIVSTINDAFSHNFERIGCAGHVGVKKDDDFDKWAIQIEVRFRENEPMAILDAHRQSGGERSVSTIFYLMALQSLARSPFRVVDEINQGMDPRNERMVHERMVDIACAEGTSQYFLVTPKLLNNLKFHPKMKVHCIASSEYMPDQETNLNFQDLAELALRVRNRVAVA</sequence>
<keyword evidence="9" id="KW-0539">Nucleus</keyword>
<feature type="coiled-coil region" evidence="10">
    <location>
        <begin position="911"/>
        <end position="945"/>
    </location>
</feature>
<keyword evidence="14" id="KW-1185">Reference proteome</keyword>
<dbReference type="GO" id="GO:0030915">
    <property type="term" value="C:Smc5-Smc6 complex"/>
    <property type="evidence" value="ECO:0007669"/>
    <property type="project" value="TreeGrafter"/>
</dbReference>
<dbReference type="AlphaFoldDB" id="A0AAN6M672"/>
<comment type="subcellular location">
    <subcellularLocation>
        <location evidence="2">Chromosome</location>
    </subcellularLocation>
    <subcellularLocation>
        <location evidence="1">Nucleus</location>
    </subcellularLocation>
</comment>
<dbReference type="Gene3D" id="3.40.50.300">
    <property type="entry name" value="P-loop containing nucleotide triphosphate hydrolases"/>
    <property type="match status" value="2"/>
</dbReference>
<dbReference type="GO" id="GO:0005524">
    <property type="term" value="F:ATP binding"/>
    <property type="evidence" value="ECO:0007669"/>
    <property type="project" value="UniProtKB-KW"/>
</dbReference>
<dbReference type="EMBL" id="WVTA01000003">
    <property type="protein sequence ID" value="KAK3215354.1"/>
    <property type="molecule type" value="Genomic_DNA"/>
</dbReference>
<evidence type="ECO:0000256" key="8">
    <source>
        <dbReference type="ARBA" id="ARBA00023054"/>
    </source>
</evidence>
<name>A0AAN6M672_9PLEO</name>
<feature type="coiled-coil region" evidence="10">
    <location>
        <begin position="293"/>
        <end position="337"/>
    </location>
</feature>
<dbReference type="GO" id="GO:0005634">
    <property type="term" value="C:nucleus"/>
    <property type="evidence" value="ECO:0007669"/>
    <property type="project" value="UniProtKB-SubCell"/>
</dbReference>
<comment type="caution">
    <text evidence="13">The sequence shown here is derived from an EMBL/GenBank/DDBJ whole genome shotgun (WGS) entry which is preliminary data.</text>
</comment>
<evidence type="ECO:0000259" key="12">
    <source>
        <dbReference type="Pfam" id="PF02463"/>
    </source>
</evidence>
<evidence type="ECO:0000313" key="13">
    <source>
        <dbReference type="EMBL" id="KAK3215354.1"/>
    </source>
</evidence>
<evidence type="ECO:0000256" key="2">
    <source>
        <dbReference type="ARBA" id="ARBA00004286"/>
    </source>
</evidence>
<gene>
    <name evidence="13" type="ORF">GRF29_19g3000585</name>
</gene>
<evidence type="ECO:0000256" key="7">
    <source>
        <dbReference type="ARBA" id="ARBA00022840"/>
    </source>
</evidence>
<dbReference type="GO" id="GO:0000724">
    <property type="term" value="P:double-strand break repair via homologous recombination"/>
    <property type="evidence" value="ECO:0007669"/>
    <property type="project" value="TreeGrafter"/>
</dbReference>
<feature type="coiled-coil region" evidence="10">
    <location>
        <begin position="682"/>
        <end position="730"/>
    </location>
</feature>
<evidence type="ECO:0000256" key="5">
    <source>
        <dbReference type="ARBA" id="ARBA00022454"/>
    </source>
</evidence>
<dbReference type="Proteomes" id="UP001280581">
    <property type="component" value="Unassembled WGS sequence"/>
</dbReference>
<dbReference type="SUPFAM" id="SSF52540">
    <property type="entry name" value="P-loop containing nucleoside triphosphate hydrolases"/>
    <property type="match status" value="2"/>
</dbReference>
<dbReference type="InterPro" id="IPR003395">
    <property type="entry name" value="RecF/RecN/SMC_N"/>
</dbReference>
<keyword evidence="8 10" id="KW-0175">Coiled coil</keyword>
<evidence type="ECO:0000256" key="10">
    <source>
        <dbReference type="SAM" id="Coils"/>
    </source>
</evidence>
<dbReference type="Pfam" id="PF02463">
    <property type="entry name" value="SMC_N"/>
    <property type="match status" value="1"/>
</dbReference>
<dbReference type="InterPro" id="IPR027417">
    <property type="entry name" value="P-loop_NTPase"/>
</dbReference>
<dbReference type="GO" id="GO:0003697">
    <property type="term" value="F:single-stranded DNA binding"/>
    <property type="evidence" value="ECO:0007669"/>
    <property type="project" value="TreeGrafter"/>
</dbReference>